<dbReference type="GO" id="GO:0044781">
    <property type="term" value="P:bacterial-type flagellum organization"/>
    <property type="evidence" value="ECO:0007669"/>
    <property type="project" value="UniProtKB-KW"/>
</dbReference>
<evidence type="ECO:0000256" key="8">
    <source>
        <dbReference type="ARBA" id="ARBA00022927"/>
    </source>
</evidence>
<protein>
    <recommendedName>
        <fullName evidence="3">Flagellar FliJ protein</fullName>
    </recommendedName>
</protein>
<gene>
    <name evidence="11" type="primary">fliJ</name>
    <name evidence="11" type="ORF">AWH48_10825</name>
</gene>
<dbReference type="InterPro" id="IPR012823">
    <property type="entry name" value="Flagell_FliJ"/>
</dbReference>
<dbReference type="RefSeq" id="WP_063975333.1">
    <property type="nucleotide sequence ID" value="NZ_LQWZ01000035.1"/>
</dbReference>
<organism evidence="11 12">
    <name type="scientific">Domibacillus aminovorans</name>
    <dbReference type="NCBI Taxonomy" id="29332"/>
    <lineage>
        <taxon>Bacteria</taxon>
        <taxon>Bacillati</taxon>
        <taxon>Bacillota</taxon>
        <taxon>Bacilli</taxon>
        <taxon>Bacillales</taxon>
        <taxon>Bacillaceae</taxon>
        <taxon>Domibacillus</taxon>
    </lineage>
</organism>
<dbReference type="GO" id="GO:0006935">
    <property type="term" value="P:chemotaxis"/>
    <property type="evidence" value="ECO:0007669"/>
    <property type="project" value="UniProtKB-KW"/>
</dbReference>
<keyword evidence="7" id="KW-1005">Bacterial flagellum biogenesis</keyword>
<dbReference type="GO" id="GO:0005886">
    <property type="term" value="C:plasma membrane"/>
    <property type="evidence" value="ECO:0007669"/>
    <property type="project" value="UniProtKB-SubCell"/>
</dbReference>
<dbReference type="GO" id="GO:0009288">
    <property type="term" value="C:bacterial-type flagellum"/>
    <property type="evidence" value="ECO:0007669"/>
    <property type="project" value="InterPro"/>
</dbReference>
<accession>A0A177KK46</accession>
<evidence type="ECO:0000313" key="11">
    <source>
        <dbReference type="EMBL" id="OAH53762.1"/>
    </source>
</evidence>
<reference evidence="11 12" key="1">
    <citation type="submission" date="2016-01" db="EMBL/GenBank/DDBJ databases">
        <title>Investigation of taxonomic status of Bacillus aminovorans.</title>
        <authorList>
            <person name="Verma A."/>
            <person name="Pal Y."/>
            <person name="Krishnamurthi S."/>
        </authorList>
    </citation>
    <scope>NUCLEOTIDE SEQUENCE [LARGE SCALE GENOMIC DNA]</scope>
    <source>
        <strain evidence="11 12">DSM 4337</strain>
    </source>
</reference>
<comment type="caution">
    <text evidence="11">The sequence shown here is derived from an EMBL/GenBank/DDBJ whole genome shotgun (WGS) entry which is preliminary data.</text>
</comment>
<comment type="similarity">
    <text evidence="2">Belongs to the FliJ family.</text>
</comment>
<proteinExistence type="inferred from homology"/>
<dbReference type="OrthoDB" id="2968361at2"/>
<name>A0A177KK46_9BACI</name>
<keyword evidence="5" id="KW-1003">Cell membrane</keyword>
<dbReference type="GO" id="GO:0015031">
    <property type="term" value="P:protein transport"/>
    <property type="evidence" value="ECO:0007669"/>
    <property type="project" value="UniProtKB-KW"/>
</dbReference>
<keyword evidence="11" id="KW-0282">Flagellum</keyword>
<evidence type="ECO:0000256" key="6">
    <source>
        <dbReference type="ARBA" id="ARBA00022500"/>
    </source>
</evidence>
<dbReference type="NCBIfam" id="TIGR02473">
    <property type="entry name" value="flagell_FliJ"/>
    <property type="match status" value="1"/>
</dbReference>
<sequence length="148" mass="18019">MGYHYKFDKILQLREREKEESENVYREAIGQFEIEAEKLYDLLKKKEELIDVQEQKMKTGFSVLDIQHYQQFISNLEKLIEQQQQVVITARGRMQWCEQQLQEKNIEVKKYGKIRTKDLAVYHKWLNVEEAKQMDELSSIQFMNRKIR</sequence>
<evidence type="ECO:0000256" key="4">
    <source>
        <dbReference type="ARBA" id="ARBA00022448"/>
    </source>
</evidence>
<keyword evidence="6" id="KW-0145">Chemotaxis</keyword>
<keyword evidence="8" id="KW-0653">Protein transport</keyword>
<dbReference type="Pfam" id="PF02050">
    <property type="entry name" value="FliJ"/>
    <property type="match status" value="1"/>
</dbReference>
<dbReference type="GO" id="GO:0071973">
    <property type="term" value="P:bacterial-type flagellum-dependent cell motility"/>
    <property type="evidence" value="ECO:0007669"/>
    <property type="project" value="InterPro"/>
</dbReference>
<dbReference type="Gene3D" id="1.10.287.1700">
    <property type="match status" value="1"/>
</dbReference>
<dbReference type="AlphaFoldDB" id="A0A177KK46"/>
<evidence type="ECO:0000256" key="3">
    <source>
        <dbReference type="ARBA" id="ARBA00020392"/>
    </source>
</evidence>
<keyword evidence="11" id="KW-0966">Cell projection</keyword>
<evidence type="ECO:0000313" key="12">
    <source>
        <dbReference type="Proteomes" id="UP000077271"/>
    </source>
</evidence>
<dbReference type="EMBL" id="LQWZ01000035">
    <property type="protein sequence ID" value="OAH53762.1"/>
    <property type="molecule type" value="Genomic_DNA"/>
</dbReference>
<evidence type="ECO:0000256" key="10">
    <source>
        <dbReference type="ARBA" id="ARBA00023225"/>
    </source>
</evidence>
<evidence type="ECO:0000256" key="1">
    <source>
        <dbReference type="ARBA" id="ARBA00004413"/>
    </source>
</evidence>
<keyword evidence="9" id="KW-0472">Membrane</keyword>
<keyword evidence="11" id="KW-0969">Cilium</keyword>
<evidence type="ECO:0000256" key="9">
    <source>
        <dbReference type="ARBA" id="ARBA00023136"/>
    </source>
</evidence>
<evidence type="ECO:0000256" key="7">
    <source>
        <dbReference type="ARBA" id="ARBA00022795"/>
    </source>
</evidence>
<evidence type="ECO:0000256" key="5">
    <source>
        <dbReference type="ARBA" id="ARBA00022475"/>
    </source>
</evidence>
<comment type="subcellular location">
    <subcellularLocation>
        <location evidence="1">Cell membrane</location>
        <topology evidence="1">Peripheral membrane protein</topology>
        <orientation evidence="1">Cytoplasmic side</orientation>
    </subcellularLocation>
</comment>
<evidence type="ECO:0000256" key="2">
    <source>
        <dbReference type="ARBA" id="ARBA00010004"/>
    </source>
</evidence>
<keyword evidence="4" id="KW-0813">Transport</keyword>
<dbReference type="Proteomes" id="UP000077271">
    <property type="component" value="Unassembled WGS sequence"/>
</dbReference>
<dbReference type="InterPro" id="IPR053716">
    <property type="entry name" value="Flag_assembly_chemotaxis_eff"/>
</dbReference>
<keyword evidence="10" id="KW-1006">Bacterial flagellum protein export</keyword>